<evidence type="ECO:0000313" key="2">
    <source>
        <dbReference type="Proteomes" id="UP000075243"/>
    </source>
</evidence>
<protein>
    <submittedName>
        <fullName evidence="1">Retrovirus-related Pol polyprotein from transposon TNT 1-94</fullName>
    </submittedName>
</protein>
<dbReference type="Proteomes" id="UP000075243">
    <property type="component" value="Chromosome 11"/>
</dbReference>
<name>A0A151SQS5_CAJCA</name>
<dbReference type="EMBL" id="CM003613">
    <property type="protein sequence ID" value="KYP57082.1"/>
    <property type="molecule type" value="Genomic_DNA"/>
</dbReference>
<dbReference type="Gramene" id="C.cajan_03262.t">
    <property type="protein sequence ID" value="C.cajan_03262.t.cds1"/>
    <property type="gene ID" value="C.cajan_03262"/>
</dbReference>
<accession>A0A151SQS5</accession>
<keyword evidence="2" id="KW-1185">Reference proteome</keyword>
<gene>
    <name evidence="1" type="ORF">KK1_003337</name>
</gene>
<reference evidence="1 2" key="1">
    <citation type="journal article" date="2012" name="Nat. Biotechnol.">
        <title>Draft genome sequence of pigeonpea (Cajanus cajan), an orphan legume crop of resource-poor farmers.</title>
        <authorList>
            <person name="Varshney R.K."/>
            <person name="Chen W."/>
            <person name="Li Y."/>
            <person name="Bharti A.K."/>
            <person name="Saxena R.K."/>
            <person name="Schlueter J.A."/>
            <person name="Donoghue M.T."/>
            <person name="Azam S."/>
            <person name="Fan G."/>
            <person name="Whaley A.M."/>
            <person name="Farmer A.D."/>
            <person name="Sheridan J."/>
            <person name="Iwata A."/>
            <person name="Tuteja R."/>
            <person name="Penmetsa R.V."/>
            <person name="Wu W."/>
            <person name="Upadhyaya H.D."/>
            <person name="Yang S.P."/>
            <person name="Shah T."/>
            <person name="Saxena K.B."/>
            <person name="Michael T."/>
            <person name="McCombie W.R."/>
            <person name="Yang B."/>
            <person name="Zhang G."/>
            <person name="Yang H."/>
            <person name="Wang J."/>
            <person name="Spillane C."/>
            <person name="Cook D.R."/>
            <person name="May G.D."/>
            <person name="Xu X."/>
            <person name="Jackson S.A."/>
        </authorList>
    </citation>
    <scope>NUCLEOTIDE SEQUENCE [LARGE SCALE GENOMIC DNA]</scope>
    <source>
        <strain evidence="2">cv. Asha</strain>
    </source>
</reference>
<organism evidence="1 2">
    <name type="scientific">Cajanus cajan</name>
    <name type="common">Pigeon pea</name>
    <name type="synonym">Cajanus indicus</name>
    <dbReference type="NCBI Taxonomy" id="3821"/>
    <lineage>
        <taxon>Eukaryota</taxon>
        <taxon>Viridiplantae</taxon>
        <taxon>Streptophyta</taxon>
        <taxon>Embryophyta</taxon>
        <taxon>Tracheophyta</taxon>
        <taxon>Spermatophyta</taxon>
        <taxon>Magnoliopsida</taxon>
        <taxon>eudicotyledons</taxon>
        <taxon>Gunneridae</taxon>
        <taxon>Pentapetalae</taxon>
        <taxon>rosids</taxon>
        <taxon>fabids</taxon>
        <taxon>Fabales</taxon>
        <taxon>Fabaceae</taxon>
        <taxon>Papilionoideae</taxon>
        <taxon>50 kb inversion clade</taxon>
        <taxon>NPAAA clade</taxon>
        <taxon>indigoferoid/millettioid clade</taxon>
        <taxon>Phaseoleae</taxon>
        <taxon>Cajanus</taxon>
    </lineage>
</organism>
<dbReference type="AlphaFoldDB" id="A0A151SQS5"/>
<evidence type="ECO:0000313" key="1">
    <source>
        <dbReference type="EMBL" id="KYP57082.1"/>
    </source>
</evidence>
<proteinExistence type="predicted"/>
<sequence>MNKALIERVTWMLSKAKLPKHFWGEVLYTVVHVINLSPIVSLNNEVPNKI</sequence>